<dbReference type="InterPro" id="IPR049227">
    <property type="entry name" value="DUF6824"/>
</dbReference>
<dbReference type="Pfam" id="PF20710">
    <property type="entry name" value="DUF6824"/>
    <property type="match status" value="1"/>
</dbReference>
<evidence type="ECO:0000313" key="2">
    <source>
        <dbReference type="EMBL" id="CAJ1966000.1"/>
    </source>
</evidence>
<proteinExistence type="predicted"/>
<evidence type="ECO:0000259" key="1">
    <source>
        <dbReference type="Pfam" id="PF20710"/>
    </source>
</evidence>
<accession>A0AAD2G7Z2</accession>
<organism evidence="2 3">
    <name type="scientific">Cylindrotheca closterium</name>
    <dbReference type="NCBI Taxonomy" id="2856"/>
    <lineage>
        <taxon>Eukaryota</taxon>
        <taxon>Sar</taxon>
        <taxon>Stramenopiles</taxon>
        <taxon>Ochrophyta</taxon>
        <taxon>Bacillariophyta</taxon>
        <taxon>Bacillariophyceae</taxon>
        <taxon>Bacillariophycidae</taxon>
        <taxon>Bacillariales</taxon>
        <taxon>Bacillariaceae</taxon>
        <taxon>Cylindrotheca</taxon>
    </lineage>
</organism>
<protein>
    <recommendedName>
        <fullName evidence="1">DUF6824 domain-containing protein</fullName>
    </recommendedName>
</protein>
<dbReference type="AlphaFoldDB" id="A0AAD2G7Z2"/>
<dbReference type="EMBL" id="CAKOGP040002247">
    <property type="protein sequence ID" value="CAJ1966000.1"/>
    <property type="molecule type" value="Genomic_DNA"/>
</dbReference>
<keyword evidence="3" id="KW-1185">Reference proteome</keyword>
<gene>
    <name evidence="2" type="ORF">CYCCA115_LOCUS21584</name>
</gene>
<sequence>MSSFRQSFDNPTCFCIGNERTVSPDRQKLPQVDDGLTTEDRQKTKEIDDLLSLALKGLSFKERQEQQDILHGVTGTFAEEATFIEASLQELESHLGQIKKGSVYEMAENMDPDYVTARAFRVMFLRGARYNSKAAANQMLKFFEMKHQLFGRGKLVKDITLDDLDEGDIACLKTGWVQLAGKDRSGRQIILNLPGLRDDNMTLQNELRMRYTILMSALESEETQIKGIVPISYAVGDQKSRFGGSGYYENAKIAFTIPNHMAALHLCTDEISEHLCHHCIIKLAPMKIRARYRIHYGSQTECLYRMSSYGIPNSFLQVDPNTNTINRERHLRWVESRYNKERGDCLLSPVVAPVQVDLISPTEDDVLFMGGIKCRNLGNQRFRVLVNGMSQGYQTGSRGSRRTIVDCIIHSINESGGRFLKQHPDGLWRELPEDLTRNTITQAFRNTYRRQK</sequence>
<name>A0AAD2G7Z2_9STRA</name>
<evidence type="ECO:0000313" key="3">
    <source>
        <dbReference type="Proteomes" id="UP001295423"/>
    </source>
</evidence>
<comment type="caution">
    <text evidence="2">The sequence shown here is derived from an EMBL/GenBank/DDBJ whole genome shotgun (WGS) entry which is preliminary data.</text>
</comment>
<dbReference type="Proteomes" id="UP001295423">
    <property type="component" value="Unassembled WGS sequence"/>
</dbReference>
<feature type="domain" description="DUF6824" evidence="1">
    <location>
        <begin position="365"/>
        <end position="446"/>
    </location>
</feature>
<reference evidence="2" key="1">
    <citation type="submission" date="2023-08" db="EMBL/GenBank/DDBJ databases">
        <authorList>
            <person name="Audoor S."/>
            <person name="Bilcke G."/>
        </authorList>
    </citation>
    <scope>NUCLEOTIDE SEQUENCE</scope>
</reference>